<organism evidence="1 2">
    <name type="scientific">Cytobacillus horneckiae</name>
    <dbReference type="NCBI Taxonomy" id="549687"/>
    <lineage>
        <taxon>Bacteria</taxon>
        <taxon>Bacillati</taxon>
        <taxon>Bacillota</taxon>
        <taxon>Bacilli</taxon>
        <taxon>Bacillales</taxon>
        <taxon>Bacillaceae</taxon>
        <taxon>Cytobacillus</taxon>
    </lineage>
</organism>
<dbReference type="SUPFAM" id="SSF47170">
    <property type="entry name" value="Aspartate receptor, ligand-binding domain"/>
    <property type="match status" value="1"/>
</dbReference>
<reference evidence="1 2" key="1">
    <citation type="journal article" date="2010" name="Int. J. Syst. Evol. Microbiol.">
        <title>Bacillus horneckiae sp. nov., isolated from a spacecraft-assembly clean room.</title>
        <authorList>
            <person name="Vaishampayan P."/>
            <person name="Probst A."/>
            <person name="Krishnamurthi S."/>
            <person name="Ghosh S."/>
            <person name="Osman S."/>
            <person name="McDowall A."/>
            <person name="Ruckmani A."/>
            <person name="Mayilraj S."/>
            <person name="Venkateswaran K."/>
        </authorList>
    </citation>
    <scope>NUCLEOTIDE SEQUENCE [LARGE SCALE GENOMIC DNA]</scope>
    <source>
        <strain evidence="2">1PO1SC</strain>
    </source>
</reference>
<dbReference type="EMBL" id="PISD01000030">
    <property type="protein sequence ID" value="PKG28244.1"/>
    <property type="molecule type" value="Genomic_DNA"/>
</dbReference>
<accession>A0A2N0ZFG1</accession>
<evidence type="ECO:0000313" key="1">
    <source>
        <dbReference type="EMBL" id="PKG28244.1"/>
    </source>
</evidence>
<dbReference type="Proteomes" id="UP000233343">
    <property type="component" value="Unassembled WGS sequence"/>
</dbReference>
<gene>
    <name evidence="1" type="ORF">CWS20_13610</name>
</gene>
<sequence>MLKKALIITVAFCFLTGFTAILANAYTGGTLLAWASEHLRISNDKITQDLRGEFIALSNKLSQQSSQSLKERKEEMDAFLHTSTNDTKSSIENYHDDYLNRLQIVKQELSNQDLSDYEKKKKEEINAKMDAEAARYLAEILGQ</sequence>
<evidence type="ECO:0000313" key="2">
    <source>
        <dbReference type="Proteomes" id="UP000233343"/>
    </source>
</evidence>
<name>A0A2N0ZFG1_9BACI</name>
<dbReference type="RefSeq" id="WP_066189634.1">
    <property type="nucleotide sequence ID" value="NZ_JARMMB010000015.1"/>
</dbReference>
<protein>
    <submittedName>
        <fullName evidence="1">Uncharacterized protein</fullName>
    </submittedName>
</protein>
<dbReference type="InterPro" id="IPR035440">
    <property type="entry name" value="4HB_MCP_dom_sf"/>
</dbReference>
<proteinExistence type="predicted"/>
<comment type="caution">
    <text evidence="1">The sequence shown here is derived from an EMBL/GenBank/DDBJ whole genome shotgun (WGS) entry which is preliminary data.</text>
</comment>
<dbReference type="AlphaFoldDB" id="A0A2N0ZFG1"/>
<keyword evidence="2" id="KW-1185">Reference proteome</keyword>